<dbReference type="SUPFAM" id="SSF50978">
    <property type="entry name" value="WD40 repeat-like"/>
    <property type="match status" value="1"/>
</dbReference>
<dbReference type="Gene3D" id="2.130.10.10">
    <property type="entry name" value="YVTN repeat-like/Quinoprotein amine dehydrogenase"/>
    <property type="match status" value="1"/>
</dbReference>
<gene>
    <name evidence="2" type="ORF">EXIGLDRAFT_722128</name>
</gene>
<dbReference type="InterPro" id="IPR001810">
    <property type="entry name" value="F-box_dom"/>
</dbReference>
<dbReference type="Proteomes" id="UP000077266">
    <property type="component" value="Unassembled WGS sequence"/>
</dbReference>
<dbReference type="InterPro" id="IPR036047">
    <property type="entry name" value="F-box-like_dom_sf"/>
</dbReference>
<dbReference type="InParanoid" id="A0A165FGC7"/>
<protein>
    <recommendedName>
        <fullName evidence="1">F-box domain-containing protein</fullName>
    </recommendedName>
</protein>
<dbReference type="PROSITE" id="PS50181">
    <property type="entry name" value="FBOX"/>
    <property type="match status" value="1"/>
</dbReference>
<dbReference type="InterPro" id="IPR015943">
    <property type="entry name" value="WD40/YVTN_repeat-like_dom_sf"/>
</dbReference>
<sequence>MTIEFVDLPVDLHLIFIAYLAPNDLAALSLTCRLLYHIVETHGWSLYRRLNLPDSISPSMRALFTHNSWTDKMRVAHSHIAARNWRNRRFGAQSLCAPWPAIFHPVMALSPNGERLAIVAGNALLSCAFELGAGRDTTRIRLETRVGLPHATSRDGKKDLVGLAFVPDRGGQDRTLVVAQSDGTVERLYLPVQAPSVSVHDAQRVVRTATYTRAEDMQDITCLAARDQTVLVLSKNGRTALYRANAPWEAPSCATLPSSARRGRSWTALLAPDLTYAAFGRSHVAAPLAIHTLRPTGLEPTPSSILPGAQSARGAAVYALSTLTGSAHLLLSGWFDGTARIHDLRSPSGSGSKPVIELRDPWAHDAIFSVSSSGPLVGAGTARHGLVPLFDLRSPQTRLTGWSVYAPGRAESSPVYGLQMEESRVFGLTRTRAFALDFSEAGAREREGVFPELRGETGVRQGVVRYEHSRGR</sequence>
<dbReference type="InterPro" id="IPR036322">
    <property type="entry name" value="WD40_repeat_dom_sf"/>
</dbReference>
<evidence type="ECO:0000313" key="2">
    <source>
        <dbReference type="EMBL" id="KZV88951.1"/>
    </source>
</evidence>
<feature type="domain" description="F-box" evidence="1">
    <location>
        <begin position="2"/>
        <end position="50"/>
    </location>
</feature>
<name>A0A165FGC7_EXIGL</name>
<reference evidence="2 3" key="1">
    <citation type="journal article" date="2016" name="Mol. Biol. Evol.">
        <title>Comparative Genomics of Early-Diverging Mushroom-Forming Fungi Provides Insights into the Origins of Lignocellulose Decay Capabilities.</title>
        <authorList>
            <person name="Nagy L.G."/>
            <person name="Riley R."/>
            <person name="Tritt A."/>
            <person name="Adam C."/>
            <person name="Daum C."/>
            <person name="Floudas D."/>
            <person name="Sun H."/>
            <person name="Yadav J.S."/>
            <person name="Pangilinan J."/>
            <person name="Larsson K.H."/>
            <person name="Matsuura K."/>
            <person name="Barry K."/>
            <person name="Labutti K."/>
            <person name="Kuo R."/>
            <person name="Ohm R.A."/>
            <person name="Bhattacharya S.S."/>
            <person name="Shirouzu T."/>
            <person name="Yoshinaga Y."/>
            <person name="Martin F.M."/>
            <person name="Grigoriev I.V."/>
            <person name="Hibbett D.S."/>
        </authorList>
    </citation>
    <scope>NUCLEOTIDE SEQUENCE [LARGE SCALE GENOMIC DNA]</scope>
    <source>
        <strain evidence="2 3">HHB12029</strain>
    </source>
</reference>
<dbReference type="AlphaFoldDB" id="A0A165FGC7"/>
<dbReference type="OrthoDB" id="1259151at2759"/>
<proteinExistence type="predicted"/>
<dbReference type="CDD" id="cd09917">
    <property type="entry name" value="F-box_SF"/>
    <property type="match status" value="1"/>
</dbReference>
<accession>A0A165FGC7</accession>
<evidence type="ECO:0000259" key="1">
    <source>
        <dbReference type="PROSITE" id="PS50181"/>
    </source>
</evidence>
<evidence type="ECO:0000313" key="3">
    <source>
        <dbReference type="Proteomes" id="UP000077266"/>
    </source>
</evidence>
<dbReference type="EMBL" id="KV426086">
    <property type="protein sequence ID" value="KZV88951.1"/>
    <property type="molecule type" value="Genomic_DNA"/>
</dbReference>
<keyword evidence="3" id="KW-1185">Reference proteome</keyword>
<dbReference type="SUPFAM" id="SSF81383">
    <property type="entry name" value="F-box domain"/>
    <property type="match status" value="1"/>
</dbReference>
<dbReference type="Pfam" id="PF12937">
    <property type="entry name" value="F-box-like"/>
    <property type="match status" value="1"/>
</dbReference>
<organism evidence="2 3">
    <name type="scientific">Exidia glandulosa HHB12029</name>
    <dbReference type="NCBI Taxonomy" id="1314781"/>
    <lineage>
        <taxon>Eukaryota</taxon>
        <taxon>Fungi</taxon>
        <taxon>Dikarya</taxon>
        <taxon>Basidiomycota</taxon>
        <taxon>Agaricomycotina</taxon>
        <taxon>Agaricomycetes</taxon>
        <taxon>Auriculariales</taxon>
        <taxon>Exidiaceae</taxon>
        <taxon>Exidia</taxon>
    </lineage>
</organism>